<dbReference type="EMBL" id="BGPR01000785">
    <property type="protein sequence ID" value="GBM35451.1"/>
    <property type="molecule type" value="Genomic_DNA"/>
</dbReference>
<proteinExistence type="predicted"/>
<keyword evidence="2" id="KW-1185">Reference proteome</keyword>
<accession>A0A4Y2F2X0</accession>
<name>A0A4Y2F2X0_ARAVE</name>
<dbReference type="Proteomes" id="UP000499080">
    <property type="component" value="Unassembled WGS sequence"/>
</dbReference>
<sequence length="160" mass="18188">MGAPSLLSDSPHLTYWYIESRMAPHRNAKKRQWRNESWNGICKSVILIPFTRPLFYAVESEERIENYAEESSILGSPCVGCFESSGDTIQRSAQTFCVWAGIVGIILSGPYIVTPHLPGAKFLIFLEQMFSQLLHDEQVSTTIRLSISYQHDCRFPLSRS</sequence>
<evidence type="ECO:0000313" key="2">
    <source>
        <dbReference type="Proteomes" id="UP000499080"/>
    </source>
</evidence>
<gene>
    <name evidence="1" type="ORF">AVEN_73250_1</name>
</gene>
<dbReference type="AlphaFoldDB" id="A0A4Y2F2X0"/>
<reference evidence="1 2" key="1">
    <citation type="journal article" date="2019" name="Sci. Rep.">
        <title>Orb-weaving spider Araneus ventricosus genome elucidates the spidroin gene catalogue.</title>
        <authorList>
            <person name="Kono N."/>
            <person name="Nakamura H."/>
            <person name="Ohtoshi R."/>
            <person name="Moran D.A.P."/>
            <person name="Shinohara A."/>
            <person name="Yoshida Y."/>
            <person name="Fujiwara M."/>
            <person name="Mori M."/>
            <person name="Tomita M."/>
            <person name="Arakawa K."/>
        </authorList>
    </citation>
    <scope>NUCLEOTIDE SEQUENCE [LARGE SCALE GENOMIC DNA]</scope>
</reference>
<evidence type="ECO:0000313" key="1">
    <source>
        <dbReference type="EMBL" id="GBM35451.1"/>
    </source>
</evidence>
<organism evidence="1 2">
    <name type="scientific">Araneus ventricosus</name>
    <name type="common">Orbweaver spider</name>
    <name type="synonym">Epeira ventricosa</name>
    <dbReference type="NCBI Taxonomy" id="182803"/>
    <lineage>
        <taxon>Eukaryota</taxon>
        <taxon>Metazoa</taxon>
        <taxon>Ecdysozoa</taxon>
        <taxon>Arthropoda</taxon>
        <taxon>Chelicerata</taxon>
        <taxon>Arachnida</taxon>
        <taxon>Araneae</taxon>
        <taxon>Araneomorphae</taxon>
        <taxon>Entelegynae</taxon>
        <taxon>Araneoidea</taxon>
        <taxon>Araneidae</taxon>
        <taxon>Araneus</taxon>
    </lineage>
</organism>
<protein>
    <submittedName>
        <fullName evidence="1">Uncharacterized protein</fullName>
    </submittedName>
</protein>
<comment type="caution">
    <text evidence="1">The sequence shown here is derived from an EMBL/GenBank/DDBJ whole genome shotgun (WGS) entry which is preliminary data.</text>
</comment>